<proteinExistence type="predicted"/>
<sequence>MSLFDKSPTLAKQAQAPIRRDTTFLDNVLKNKLVVHGVLKSVTQDSLIGDVLQKICDWFGITGVVRRRMSTGGGVEDMEMEMQVLHNLNLSSHLPTRPHHPLSPPTPPTDNVASLPTPDPHHHHRHQPLTPEPTSPAVNPDEIDNQSLFFYTPASSFTEAATLFQTYRRSTPEERRERRNLYELDLPVGDDGVWREERRGRERVVLRRVAPRALDED</sequence>
<evidence type="ECO:0000313" key="3">
    <source>
        <dbReference type="Proteomes" id="UP000799770"/>
    </source>
</evidence>
<accession>A0A6A5YIK4</accession>
<organism evidence="2 3">
    <name type="scientific">Lophiotrema nucula</name>
    <dbReference type="NCBI Taxonomy" id="690887"/>
    <lineage>
        <taxon>Eukaryota</taxon>
        <taxon>Fungi</taxon>
        <taxon>Dikarya</taxon>
        <taxon>Ascomycota</taxon>
        <taxon>Pezizomycotina</taxon>
        <taxon>Dothideomycetes</taxon>
        <taxon>Pleosporomycetidae</taxon>
        <taxon>Pleosporales</taxon>
        <taxon>Lophiotremataceae</taxon>
        <taxon>Lophiotrema</taxon>
    </lineage>
</organism>
<evidence type="ECO:0000313" key="2">
    <source>
        <dbReference type="EMBL" id="KAF2107079.1"/>
    </source>
</evidence>
<name>A0A6A5YIK4_9PLEO</name>
<dbReference type="Proteomes" id="UP000799770">
    <property type="component" value="Unassembled WGS sequence"/>
</dbReference>
<protein>
    <submittedName>
        <fullName evidence="2">Uncharacterized protein</fullName>
    </submittedName>
</protein>
<feature type="region of interest" description="Disordered" evidence="1">
    <location>
        <begin position="91"/>
        <end position="142"/>
    </location>
</feature>
<dbReference type="EMBL" id="ML977357">
    <property type="protein sequence ID" value="KAF2107079.1"/>
    <property type="molecule type" value="Genomic_DNA"/>
</dbReference>
<dbReference type="AlphaFoldDB" id="A0A6A5YIK4"/>
<gene>
    <name evidence="2" type="ORF">BDV96DRAFT_654167</name>
</gene>
<keyword evidence="3" id="KW-1185">Reference proteome</keyword>
<evidence type="ECO:0000256" key="1">
    <source>
        <dbReference type="SAM" id="MobiDB-lite"/>
    </source>
</evidence>
<reference evidence="2" key="1">
    <citation type="journal article" date="2020" name="Stud. Mycol.">
        <title>101 Dothideomycetes genomes: a test case for predicting lifestyles and emergence of pathogens.</title>
        <authorList>
            <person name="Haridas S."/>
            <person name="Albert R."/>
            <person name="Binder M."/>
            <person name="Bloem J."/>
            <person name="Labutti K."/>
            <person name="Salamov A."/>
            <person name="Andreopoulos B."/>
            <person name="Baker S."/>
            <person name="Barry K."/>
            <person name="Bills G."/>
            <person name="Bluhm B."/>
            <person name="Cannon C."/>
            <person name="Castanera R."/>
            <person name="Culley D."/>
            <person name="Daum C."/>
            <person name="Ezra D."/>
            <person name="Gonzalez J."/>
            <person name="Henrissat B."/>
            <person name="Kuo A."/>
            <person name="Liang C."/>
            <person name="Lipzen A."/>
            <person name="Lutzoni F."/>
            <person name="Magnuson J."/>
            <person name="Mondo S."/>
            <person name="Nolan M."/>
            <person name="Ohm R."/>
            <person name="Pangilinan J."/>
            <person name="Park H.-J."/>
            <person name="Ramirez L."/>
            <person name="Alfaro M."/>
            <person name="Sun H."/>
            <person name="Tritt A."/>
            <person name="Yoshinaga Y."/>
            <person name="Zwiers L.-H."/>
            <person name="Turgeon B."/>
            <person name="Goodwin S."/>
            <person name="Spatafora J."/>
            <person name="Crous P."/>
            <person name="Grigoriev I."/>
        </authorList>
    </citation>
    <scope>NUCLEOTIDE SEQUENCE</scope>
    <source>
        <strain evidence="2">CBS 627.86</strain>
    </source>
</reference>